<dbReference type="InterPro" id="IPR013325">
    <property type="entry name" value="RNA_pol_sigma_r2"/>
</dbReference>
<sequence>MEETNYHEKELLQDIADGNETSFVRFFRAVAPLVYADLAVVLKGDVRCINAVLQETFIIIWLHRDKLPLVKDLDAYLRSVTLQECYNYLQDTSSAELLPIPQYEEDLPPEIQHYKAYQSLIHDTILSLPEQRRLIYEMHRLKGMSSAQIAATMQLSVDTVTCAINAVHQSVRQCLKEVAHSSVSSRHNQWVVEKTKLLEEYPPVISPFNEHWMPFVSKAMAIDRPIPADSTPLIRRLYSHRLNYLYAIVALVFLIVGPGLYLIIMRSERSASFRAMSSSGQHKSRSTLPDGTEVWMNTGSAVRYPATYSVAGRVVEVEGEASFRANTSTGQPFHIRGYEVYADVTGTHFNIHAYTTPSHMVITALGSTVRVQTEGKDLSLQSGQQIDITQEGPLKVTPADTAAIASWKKEIK</sequence>
<evidence type="ECO:0000256" key="1">
    <source>
        <dbReference type="SAM" id="Phobius"/>
    </source>
</evidence>
<name>A0A2P8GDD4_9BACT</name>
<dbReference type="SUPFAM" id="SSF88659">
    <property type="entry name" value="Sigma3 and sigma4 domains of RNA polymerase sigma factors"/>
    <property type="match status" value="1"/>
</dbReference>
<dbReference type="PANTHER" id="PTHR30273">
    <property type="entry name" value="PERIPLASMIC SIGNAL SENSOR AND SIGMA FACTOR ACTIVATOR FECR-RELATED"/>
    <property type="match status" value="1"/>
</dbReference>
<keyword evidence="1" id="KW-1133">Transmembrane helix</keyword>
<feature type="transmembrane region" description="Helical" evidence="1">
    <location>
        <begin position="244"/>
        <end position="264"/>
    </location>
</feature>
<feature type="domain" description="FecR protein" evidence="2">
    <location>
        <begin position="284"/>
        <end position="362"/>
    </location>
</feature>
<feature type="domain" description="RNA polymerase sigma factor 70 region 4 type 2" evidence="3">
    <location>
        <begin position="120"/>
        <end position="160"/>
    </location>
</feature>
<dbReference type="GO" id="GO:0003677">
    <property type="term" value="F:DNA binding"/>
    <property type="evidence" value="ECO:0007669"/>
    <property type="project" value="InterPro"/>
</dbReference>
<keyword evidence="1" id="KW-0812">Transmembrane</keyword>
<dbReference type="InterPro" id="IPR013249">
    <property type="entry name" value="RNA_pol_sigma70_r4_t2"/>
</dbReference>
<organism evidence="4 5">
    <name type="scientific">Chitinophaga ginsengisoli</name>
    <dbReference type="NCBI Taxonomy" id="363837"/>
    <lineage>
        <taxon>Bacteria</taxon>
        <taxon>Pseudomonadati</taxon>
        <taxon>Bacteroidota</taxon>
        <taxon>Chitinophagia</taxon>
        <taxon>Chitinophagales</taxon>
        <taxon>Chitinophagaceae</taxon>
        <taxon>Chitinophaga</taxon>
    </lineage>
</organism>
<dbReference type="InterPro" id="IPR006860">
    <property type="entry name" value="FecR"/>
</dbReference>
<dbReference type="EMBL" id="PYGK01000004">
    <property type="protein sequence ID" value="PSL31978.1"/>
    <property type="molecule type" value="Genomic_DNA"/>
</dbReference>
<dbReference type="GO" id="GO:0006352">
    <property type="term" value="P:DNA-templated transcription initiation"/>
    <property type="evidence" value="ECO:0007669"/>
    <property type="project" value="InterPro"/>
</dbReference>
<dbReference type="OrthoDB" id="618736at2"/>
<dbReference type="Gene3D" id="2.60.120.1440">
    <property type="match status" value="1"/>
</dbReference>
<proteinExistence type="predicted"/>
<dbReference type="Pfam" id="PF04773">
    <property type="entry name" value="FecR"/>
    <property type="match status" value="1"/>
</dbReference>
<gene>
    <name evidence="4" type="ORF">CLV42_104279</name>
</gene>
<evidence type="ECO:0000313" key="4">
    <source>
        <dbReference type="EMBL" id="PSL31978.1"/>
    </source>
</evidence>
<dbReference type="InterPro" id="IPR036388">
    <property type="entry name" value="WH-like_DNA-bd_sf"/>
</dbReference>
<protein>
    <submittedName>
        <fullName evidence="4">FecR family protein</fullName>
    </submittedName>
</protein>
<dbReference type="Pfam" id="PF08281">
    <property type="entry name" value="Sigma70_r4_2"/>
    <property type="match status" value="1"/>
</dbReference>
<dbReference type="GO" id="GO:0016987">
    <property type="term" value="F:sigma factor activity"/>
    <property type="evidence" value="ECO:0007669"/>
    <property type="project" value="InterPro"/>
</dbReference>
<dbReference type="SUPFAM" id="SSF88946">
    <property type="entry name" value="Sigma2 domain of RNA polymerase sigma factors"/>
    <property type="match status" value="1"/>
</dbReference>
<keyword evidence="1" id="KW-0472">Membrane</keyword>
<reference evidence="4 5" key="1">
    <citation type="submission" date="2018-03" db="EMBL/GenBank/DDBJ databases">
        <title>Genomic Encyclopedia of Archaeal and Bacterial Type Strains, Phase II (KMG-II): from individual species to whole genera.</title>
        <authorList>
            <person name="Goeker M."/>
        </authorList>
    </citation>
    <scope>NUCLEOTIDE SEQUENCE [LARGE SCALE GENOMIC DNA]</scope>
    <source>
        <strain evidence="4 5">DSM 18107</strain>
    </source>
</reference>
<keyword evidence="5" id="KW-1185">Reference proteome</keyword>
<dbReference type="PANTHER" id="PTHR30273:SF2">
    <property type="entry name" value="PROTEIN FECR"/>
    <property type="match status" value="1"/>
</dbReference>
<evidence type="ECO:0000259" key="3">
    <source>
        <dbReference type="Pfam" id="PF08281"/>
    </source>
</evidence>
<dbReference type="RefSeq" id="WP_106602197.1">
    <property type="nucleotide sequence ID" value="NZ_PYGK01000004.1"/>
</dbReference>
<dbReference type="Gene3D" id="1.10.10.10">
    <property type="entry name" value="Winged helix-like DNA-binding domain superfamily/Winged helix DNA-binding domain"/>
    <property type="match status" value="1"/>
</dbReference>
<accession>A0A2P8GDD4</accession>
<dbReference type="InterPro" id="IPR012373">
    <property type="entry name" value="Ferrdict_sens_TM"/>
</dbReference>
<dbReference type="Gene3D" id="1.10.1740.10">
    <property type="match status" value="1"/>
</dbReference>
<evidence type="ECO:0000313" key="5">
    <source>
        <dbReference type="Proteomes" id="UP000240978"/>
    </source>
</evidence>
<comment type="caution">
    <text evidence="4">The sequence shown here is derived from an EMBL/GenBank/DDBJ whole genome shotgun (WGS) entry which is preliminary data.</text>
</comment>
<dbReference type="InterPro" id="IPR013324">
    <property type="entry name" value="RNA_pol_sigma_r3/r4-like"/>
</dbReference>
<evidence type="ECO:0000259" key="2">
    <source>
        <dbReference type="Pfam" id="PF04773"/>
    </source>
</evidence>
<dbReference type="Proteomes" id="UP000240978">
    <property type="component" value="Unassembled WGS sequence"/>
</dbReference>
<dbReference type="AlphaFoldDB" id="A0A2P8GDD4"/>
<dbReference type="GO" id="GO:0016989">
    <property type="term" value="F:sigma factor antagonist activity"/>
    <property type="evidence" value="ECO:0007669"/>
    <property type="project" value="TreeGrafter"/>
</dbReference>